<dbReference type="PANTHER" id="PTHR22999:SF23">
    <property type="entry name" value="SORTING NEXIN-16"/>
    <property type="match status" value="1"/>
</dbReference>
<feature type="region of interest" description="Disordered" evidence="3">
    <location>
        <begin position="205"/>
        <end position="237"/>
    </location>
</feature>
<comment type="subcellular location">
    <subcellularLocation>
        <location evidence="1">Cytoplasm</location>
    </subcellularLocation>
</comment>
<dbReference type="PROSITE" id="PS50195">
    <property type="entry name" value="PX"/>
    <property type="match status" value="1"/>
</dbReference>
<dbReference type="InterPro" id="IPR051837">
    <property type="entry name" value="SortingNexin/PXDomain-PKLike"/>
</dbReference>
<feature type="domain" description="PX" evidence="4">
    <location>
        <begin position="1"/>
        <end position="135"/>
    </location>
</feature>
<name>A0ABR2MNP7_9ASPA</name>
<keyword evidence="6" id="KW-1185">Reference proteome</keyword>
<evidence type="ECO:0000259" key="4">
    <source>
        <dbReference type="PROSITE" id="PS50195"/>
    </source>
</evidence>
<protein>
    <recommendedName>
        <fullName evidence="4">PX domain-containing protein</fullName>
    </recommendedName>
</protein>
<dbReference type="SUPFAM" id="SSF64268">
    <property type="entry name" value="PX domain"/>
    <property type="match status" value="1"/>
</dbReference>
<evidence type="ECO:0000256" key="2">
    <source>
        <dbReference type="ARBA" id="ARBA00022490"/>
    </source>
</evidence>
<dbReference type="PANTHER" id="PTHR22999">
    <property type="entry name" value="PX SERINE/THREONINE KINASE PXK"/>
    <property type="match status" value="1"/>
</dbReference>
<gene>
    <name evidence="5" type="ORF">KSP40_PGU019677</name>
</gene>
<proteinExistence type="predicted"/>
<feature type="compositionally biased region" description="Polar residues" evidence="3">
    <location>
        <begin position="205"/>
        <end position="215"/>
    </location>
</feature>
<comment type="caution">
    <text evidence="5">The sequence shown here is derived from an EMBL/GenBank/DDBJ whole genome shotgun (WGS) entry which is preliminary data.</text>
</comment>
<dbReference type="EMBL" id="JBBWWR010000005">
    <property type="protein sequence ID" value="KAK8965818.1"/>
    <property type="molecule type" value="Genomic_DNA"/>
</dbReference>
<keyword evidence="2" id="KW-0963">Cytoplasm</keyword>
<dbReference type="Proteomes" id="UP001412067">
    <property type="component" value="Unassembled WGS sequence"/>
</dbReference>
<evidence type="ECO:0000256" key="1">
    <source>
        <dbReference type="ARBA" id="ARBA00004496"/>
    </source>
</evidence>
<sequence>MRSKGFPHLRCGVRASRNCGLVAYRSNGLTVSRRAKRMVITTVDRQLAGGLADWRLARAIWRYRNFERLHRKLKEIRNYSLSLPPKRFLSSSIDDYFVHQRCILLDKYLQDLLAIANIAEQHEVWDFLSDSSKNYSFGKSTSVMKTLAVNMDDAVDDIVRQFKRKVVGPSPSLAGSSTQAEHSVLQARDNATSLSWNEETKKLSPSYSNIETSHSVSDDDTHEEDPSSVLASGWHSDNELKGLPPRITKYDEESNSLVSQNCKELDQFKRINLDNFSTSNNSVASDNMEYLARIPPEVLHFFGGISLVSICSFLLCSSCTNA</sequence>
<dbReference type="Pfam" id="PF00787">
    <property type="entry name" value="PX"/>
    <property type="match status" value="1"/>
</dbReference>
<organism evidence="5 6">
    <name type="scientific">Platanthera guangdongensis</name>
    <dbReference type="NCBI Taxonomy" id="2320717"/>
    <lineage>
        <taxon>Eukaryota</taxon>
        <taxon>Viridiplantae</taxon>
        <taxon>Streptophyta</taxon>
        <taxon>Embryophyta</taxon>
        <taxon>Tracheophyta</taxon>
        <taxon>Spermatophyta</taxon>
        <taxon>Magnoliopsida</taxon>
        <taxon>Liliopsida</taxon>
        <taxon>Asparagales</taxon>
        <taxon>Orchidaceae</taxon>
        <taxon>Orchidoideae</taxon>
        <taxon>Orchideae</taxon>
        <taxon>Orchidinae</taxon>
        <taxon>Platanthera</taxon>
    </lineage>
</organism>
<accession>A0ABR2MNP7</accession>
<dbReference type="InterPro" id="IPR001683">
    <property type="entry name" value="PX_dom"/>
</dbReference>
<dbReference type="InterPro" id="IPR036871">
    <property type="entry name" value="PX_dom_sf"/>
</dbReference>
<dbReference type="Gene3D" id="3.30.1520.10">
    <property type="entry name" value="Phox-like domain"/>
    <property type="match status" value="1"/>
</dbReference>
<evidence type="ECO:0000313" key="5">
    <source>
        <dbReference type="EMBL" id="KAK8965818.1"/>
    </source>
</evidence>
<reference evidence="5 6" key="1">
    <citation type="journal article" date="2022" name="Nat. Plants">
        <title>Genomes of leafy and leafless Platanthera orchids illuminate the evolution of mycoheterotrophy.</title>
        <authorList>
            <person name="Li M.H."/>
            <person name="Liu K.W."/>
            <person name="Li Z."/>
            <person name="Lu H.C."/>
            <person name="Ye Q.L."/>
            <person name="Zhang D."/>
            <person name="Wang J.Y."/>
            <person name="Li Y.F."/>
            <person name="Zhong Z.M."/>
            <person name="Liu X."/>
            <person name="Yu X."/>
            <person name="Liu D.K."/>
            <person name="Tu X.D."/>
            <person name="Liu B."/>
            <person name="Hao Y."/>
            <person name="Liao X.Y."/>
            <person name="Jiang Y.T."/>
            <person name="Sun W.H."/>
            <person name="Chen J."/>
            <person name="Chen Y.Q."/>
            <person name="Ai Y."/>
            <person name="Zhai J.W."/>
            <person name="Wu S.S."/>
            <person name="Zhou Z."/>
            <person name="Hsiao Y.Y."/>
            <person name="Wu W.L."/>
            <person name="Chen Y.Y."/>
            <person name="Lin Y.F."/>
            <person name="Hsu J.L."/>
            <person name="Li C.Y."/>
            <person name="Wang Z.W."/>
            <person name="Zhao X."/>
            <person name="Zhong W.Y."/>
            <person name="Ma X.K."/>
            <person name="Ma L."/>
            <person name="Huang J."/>
            <person name="Chen G.Z."/>
            <person name="Huang M.Z."/>
            <person name="Huang L."/>
            <person name="Peng D.H."/>
            <person name="Luo Y.B."/>
            <person name="Zou S.Q."/>
            <person name="Chen S.P."/>
            <person name="Lan S."/>
            <person name="Tsai W.C."/>
            <person name="Van de Peer Y."/>
            <person name="Liu Z.J."/>
        </authorList>
    </citation>
    <scope>NUCLEOTIDE SEQUENCE [LARGE SCALE GENOMIC DNA]</scope>
    <source>
        <strain evidence="5">Lor288</strain>
    </source>
</reference>
<evidence type="ECO:0000256" key="3">
    <source>
        <dbReference type="SAM" id="MobiDB-lite"/>
    </source>
</evidence>
<evidence type="ECO:0000313" key="6">
    <source>
        <dbReference type="Proteomes" id="UP001412067"/>
    </source>
</evidence>